<organism evidence="2 3">
    <name type="scientific">Stieleria magnilauensis</name>
    <dbReference type="NCBI Taxonomy" id="2527963"/>
    <lineage>
        <taxon>Bacteria</taxon>
        <taxon>Pseudomonadati</taxon>
        <taxon>Planctomycetota</taxon>
        <taxon>Planctomycetia</taxon>
        <taxon>Pirellulales</taxon>
        <taxon>Pirellulaceae</taxon>
        <taxon>Stieleria</taxon>
    </lineage>
</organism>
<feature type="domain" description="Flagellar assembly protein FliH/Type III secretion system HrpE" evidence="1">
    <location>
        <begin position="67"/>
        <end position="174"/>
    </location>
</feature>
<keyword evidence="3" id="KW-1185">Reference proteome</keyword>
<dbReference type="InterPro" id="IPR018035">
    <property type="entry name" value="Flagellar_FliH/T3SS_HrpE"/>
</dbReference>
<reference evidence="2 3" key="1">
    <citation type="submission" date="2019-02" db="EMBL/GenBank/DDBJ databases">
        <title>Deep-cultivation of Planctomycetes and their phenomic and genomic characterization uncovers novel biology.</title>
        <authorList>
            <person name="Wiegand S."/>
            <person name="Jogler M."/>
            <person name="Boedeker C."/>
            <person name="Pinto D."/>
            <person name="Vollmers J."/>
            <person name="Rivas-Marin E."/>
            <person name="Kohn T."/>
            <person name="Peeters S.H."/>
            <person name="Heuer A."/>
            <person name="Rast P."/>
            <person name="Oberbeckmann S."/>
            <person name="Bunk B."/>
            <person name="Jeske O."/>
            <person name="Meyerdierks A."/>
            <person name="Storesund J.E."/>
            <person name="Kallscheuer N."/>
            <person name="Luecker S."/>
            <person name="Lage O.M."/>
            <person name="Pohl T."/>
            <person name="Merkel B.J."/>
            <person name="Hornburger P."/>
            <person name="Mueller R.-W."/>
            <person name="Bruemmer F."/>
            <person name="Labrenz M."/>
            <person name="Spormann A.M."/>
            <person name="Op den Camp H."/>
            <person name="Overmann J."/>
            <person name="Amann R."/>
            <person name="Jetten M.S.M."/>
            <person name="Mascher T."/>
            <person name="Medema M.H."/>
            <person name="Devos D.P."/>
            <person name="Kaster A.-K."/>
            <person name="Ovreas L."/>
            <person name="Rohde M."/>
            <person name="Galperin M.Y."/>
            <person name="Jogler C."/>
        </authorList>
    </citation>
    <scope>NUCLEOTIDE SEQUENCE [LARGE SCALE GENOMIC DNA]</scope>
    <source>
        <strain evidence="2 3">TBK1r</strain>
    </source>
</reference>
<keyword evidence="2" id="KW-0969">Cilium</keyword>
<evidence type="ECO:0000259" key="1">
    <source>
        <dbReference type="Pfam" id="PF02108"/>
    </source>
</evidence>
<evidence type="ECO:0000313" key="3">
    <source>
        <dbReference type="Proteomes" id="UP000318081"/>
    </source>
</evidence>
<name>A0ABX5XWH1_9BACT</name>
<dbReference type="Pfam" id="PF02108">
    <property type="entry name" value="FliH"/>
    <property type="match status" value="1"/>
</dbReference>
<gene>
    <name evidence="2" type="ORF">TBK1r_53770</name>
</gene>
<sequence length="200" mass="21037">MAVIQIPFDQSLANVTVARGPLAMPSTSGVSSAAMNVSANAPAASNPNARSAAESRDDIAASALKTLQSIEQQLQHLDAKLNEEFSSIGVQLTAAATQLAKQALGSDSSLVEERVAHFANILLRQVHPSQSAVIFVNPDCVTPLESWLSQVEYEAIEIQADATVQPGDCRIESNGKGFLASLESFLDAAGKQMSMIRGDA</sequence>
<proteinExistence type="predicted"/>
<dbReference type="Proteomes" id="UP000318081">
    <property type="component" value="Chromosome"/>
</dbReference>
<accession>A0ABX5XWH1</accession>
<dbReference type="EMBL" id="CP036432">
    <property type="protein sequence ID" value="QDV86358.1"/>
    <property type="molecule type" value="Genomic_DNA"/>
</dbReference>
<dbReference type="RefSeq" id="WP_145217376.1">
    <property type="nucleotide sequence ID" value="NZ_CP036432.1"/>
</dbReference>
<keyword evidence="2" id="KW-0282">Flagellum</keyword>
<keyword evidence="2" id="KW-0966">Cell projection</keyword>
<evidence type="ECO:0000313" key="2">
    <source>
        <dbReference type="EMBL" id="QDV86358.1"/>
    </source>
</evidence>
<protein>
    <submittedName>
        <fullName evidence="2">Flagellar assembly protein H</fullName>
    </submittedName>
</protein>